<comment type="caution">
    <text evidence="1">The sequence shown here is derived from an EMBL/GenBank/DDBJ whole genome shotgun (WGS) entry which is preliminary data.</text>
</comment>
<evidence type="ECO:0000313" key="2">
    <source>
        <dbReference type="Proteomes" id="UP000240357"/>
    </source>
</evidence>
<reference evidence="1 2" key="1">
    <citation type="submission" date="2018-03" db="EMBL/GenBank/DDBJ databases">
        <title>Adhaeribacter sp. HMF7605 Genome sequencing and assembly.</title>
        <authorList>
            <person name="Kang H."/>
            <person name="Kang J."/>
            <person name="Cha I."/>
            <person name="Kim H."/>
            <person name="Joh K."/>
        </authorList>
    </citation>
    <scope>NUCLEOTIDE SEQUENCE [LARGE SCALE GENOMIC DNA]</scope>
    <source>
        <strain evidence="1 2">HMF7605</strain>
    </source>
</reference>
<proteinExistence type="predicted"/>
<dbReference type="OrthoDB" id="976756at2"/>
<keyword evidence="2" id="KW-1185">Reference proteome</keyword>
<evidence type="ECO:0000313" key="1">
    <source>
        <dbReference type="EMBL" id="PSR57411.1"/>
    </source>
</evidence>
<dbReference type="InterPro" id="IPR022385">
    <property type="entry name" value="Rhs_assc_core"/>
</dbReference>
<accession>A0A2T2YPI0</accession>
<gene>
    <name evidence="1" type="ORF">AHMF7605_22695</name>
</gene>
<protein>
    <recommendedName>
        <fullName evidence="3">RHS repeat-associated core domain-containing protein</fullName>
    </recommendedName>
</protein>
<dbReference type="AlphaFoldDB" id="A0A2T2YPI0"/>
<evidence type="ECO:0008006" key="3">
    <source>
        <dbReference type="Google" id="ProtNLM"/>
    </source>
</evidence>
<sequence>MILKKVPGAQPIRMVYNRRDQLILTQDGEQSKTNQWSFTKYDAFSRPILSGMLTDNRTHDQMQAAAAEDLTPFETQNSTASSGYTLTNSFPTNVTDADLLTITYYDGYNYPALQNTTFAFTAPGSPANGWASDYFERVKEQVTGQRVKVLGSFTWLTTANYYDDNYRLIQTVADNSVGGIDRLASRYDFTGKVLETLATHTKGNQSHIVTTSFTYDHGGRLLQTTQQMDGANPVVLATNQYNELGQLIDKKLHRSVSDNNYLQSVDYRYTIRGWLTHINNTALSNDNGTTNDDTNDVFGFELTYNQPTSDPKAKAQFNGNIAESFWKTSTDKQLRGYHYAYDPVNRLTGAAYLAPSASTEDYSVSNISYDANGNIRTMNRKGLRAEVDGVKTFGDLDKLKYSYSAASGNQLLGVDDTETTATPHDFEDLNARKYHEAAPEYAYDANGNLIKDDNKGITHITYNHLNLPQRIYFGSDKYLDFSYNAAGIKLRKRVVESGKADKVTDYSGSFVYQNDTLQFAHSSEGRVLYKPATNTWQYEYHLKDHLGNLRVSFAEPTVEQHLATMEVERAEQETKFKDFGNTKVPVATALDHTHTTTYSTGATPEVVRLNRGRSVADIRPSLSLRVMPGDHVQAKVYAKYLDLRQSQLNANVLLAALTGAAGYSITSDGVLTTVVDNASGTAATLQNGGSSDQQPHAYLNYYLFDENNHRITSGYEQVNSTAAMYDAASTNGNHQELVLNIPPIEKAGYLRIELSHDVAENIDIYFDDLTITHQHGLIVQENHYDPWGLNLTGIESKGQPDHKFQYNGKERQEEFGLNWSDYGARFYDPQLGQWHSVDPLADKMRRHSPYNYAFDNPIRFIDLDGMAPQNPEGDDPNLKYGKKAKASDVAPSSEKVLKEIAKDAGLEELTITNTARTPAHQARVMYENKVKGKSSSYGRPGKEVLKVYDKMAGKNSPKEIKSAMTDKINELGPTTVSHHASDPSTLTVVDVSIASVKSQGGFNAQRNFVNTVESYVEKGAVSKFLHPGNNKGEAAYHIEIKVTAEPQRGIPMPKMDYSQLITW</sequence>
<dbReference type="Proteomes" id="UP000240357">
    <property type="component" value="Unassembled WGS sequence"/>
</dbReference>
<dbReference type="NCBIfam" id="TIGR03696">
    <property type="entry name" value="Rhs_assc_core"/>
    <property type="match status" value="1"/>
</dbReference>
<organism evidence="1 2">
    <name type="scientific">Adhaeribacter arboris</name>
    <dbReference type="NCBI Taxonomy" id="2072846"/>
    <lineage>
        <taxon>Bacteria</taxon>
        <taxon>Pseudomonadati</taxon>
        <taxon>Bacteroidota</taxon>
        <taxon>Cytophagia</taxon>
        <taxon>Cytophagales</taxon>
        <taxon>Hymenobacteraceae</taxon>
        <taxon>Adhaeribacter</taxon>
    </lineage>
</organism>
<dbReference type="EMBL" id="PYFT01000001">
    <property type="protein sequence ID" value="PSR57411.1"/>
    <property type="molecule type" value="Genomic_DNA"/>
</dbReference>
<dbReference type="Gene3D" id="2.180.10.10">
    <property type="entry name" value="RHS repeat-associated core"/>
    <property type="match status" value="2"/>
</dbReference>
<name>A0A2T2YPI0_9BACT</name>